<organism evidence="3 4">
    <name type="scientific">Bacillus cereus</name>
    <dbReference type="NCBI Taxonomy" id="1396"/>
    <lineage>
        <taxon>Bacteria</taxon>
        <taxon>Bacillati</taxon>
        <taxon>Bacillota</taxon>
        <taxon>Bacilli</taxon>
        <taxon>Bacillales</taxon>
        <taxon>Bacillaceae</taxon>
        <taxon>Bacillus</taxon>
        <taxon>Bacillus cereus group</taxon>
    </lineage>
</organism>
<evidence type="ECO:0000313" key="4">
    <source>
        <dbReference type="Proteomes" id="UP000225182"/>
    </source>
</evidence>
<accession>A0A2B1KLM7</accession>
<proteinExistence type="predicted"/>
<sequence length="125" mass="13913">MKQNIGTINALIRITLGLILFGCSTAKLVRKPWCTWSKVLLWFGAMKIAEGIVRFCPITEVCKFGKFMSMGAFKMPSMNFAEKGHAKEEVNQTSNHDKPQSNGSYDASDKEIESAIEDIILAKPL</sequence>
<dbReference type="Proteomes" id="UP000225182">
    <property type="component" value="Unassembled WGS sequence"/>
</dbReference>
<dbReference type="AlphaFoldDB" id="A0A2B1KLM7"/>
<gene>
    <name evidence="3" type="ORF">COJ50_13155</name>
</gene>
<dbReference type="EMBL" id="NUYN01000018">
    <property type="protein sequence ID" value="PFN25567.1"/>
    <property type="molecule type" value="Genomic_DNA"/>
</dbReference>
<reference evidence="3 4" key="1">
    <citation type="submission" date="2017-09" db="EMBL/GenBank/DDBJ databases">
        <title>Large-scale bioinformatics analysis of Bacillus genomes uncovers conserved roles of natural products in bacterial physiology.</title>
        <authorList>
            <consortium name="Agbiome Team Llc"/>
            <person name="Bleich R.M."/>
            <person name="Grubbs K.J."/>
            <person name="Santa Maria K.C."/>
            <person name="Allen S.E."/>
            <person name="Farag S."/>
            <person name="Shank E.A."/>
            <person name="Bowers A."/>
        </authorList>
    </citation>
    <scope>NUCLEOTIDE SEQUENCE [LARGE SCALE GENOMIC DNA]</scope>
    <source>
        <strain evidence="3 4">AFS076905</strain>
    </source>
</reference>
<feature type="domain" description="Inner membrane protein YgaP-like transmembrane" evidence="2">
    <location>
        <begin position="1"/>
        <end position="61"/>
    </location>
</feature>
<dbReference type="Pfam" id="PF11127">
    <property type="entry name" value="YgaP-like_TM"/>
    <property type="match status" value="1"/>
</dbReference>
<evidence type="ECO:0000313" key="3">
    <source>
        <dbReference type="EMBL" id="PFN25567.1"/>
    </source>
</evidence>
<feature type="compositionally biased region" description="Basic and acidic residues" evidence="1">
    <location>
        <begin position="84"/>
        <end position="99"/>
    </location>
</feature>
<comment type="caution">
    <text evidence="3">The sequence shown here is derived from an EMBL/GenBank/DDBJ whole genome shotgun (WGS) entry which is preliminary data.</text>
</comment>
<evidence type="ECO:0000259" key="2">
    <source>
        <dbReference type="Pfam" id="PF11127"/>
    </source>
</evidence>
<name>A0A2B1KLM7_BACCE</name>
<dbReference type="InterPro" id="IPR021309">
    <property type="entry name" value="YgaP-like_TM"/>
</dbReference>
<protein>
    <submittedName>
        <fullName evidence="3">MarR family transcriptional regulator</fullName>
    </submittedName>
</protein>
<dbReference type="RefSeq" id="WP_098540529.1">
    <property type="nucleotide sequence ID" value="NZ_NUYN01000018.1"/>
</dbReference>
<evidence type="ECO:0000256" key="1">
    <source>
        <dbReference type="SAM" id="MobiDB-lite"/>
    </source>
</evidence>
<feature type="region of interest" description="Disordered" evidence="1">
    <location>
        <begin position="84"/>
        <end position="109"/>
    </location>
</feature>